<keyword evidence="1" id="KW-0175">Coiled coil</keyword>
<accession>A0A1G9QT25</accession>
<dbReference type="OrthoDB" id="1625347at2"/>
<protein>
    <submittedName>
        <fullName evidence="2">Uncharacterized protein</fullName>
    </submittedName>
</protein>
<name>A0A1G9QT25_9FIRM</name>
<gene>
    <name evidence="2" type="ORF">SAMN05660299_00272</name>
</gene>
<evidence type="ECO:0000256" key="1">
    <source>
        <dbReference type="SAM" id="Coils"/>
    </source>
</evidence>
<dbReference type="RefSeq" id="WP_091647511.1">
    <property type="nucleotide sequence ID" value="NZ_FNHQ01000002.1"/>
</dbReference>
<dbReference type="STRING" id="349095.SAMN05660299_00272"/>
<evidence type="ECO:0000313" key="2">
    <source>
        <dbReference type="EMBL" id="SDM14172.1"/>
    </source>
</evidence>
<proteinExistence type="predicted"/>
<keyword evidence="3" id="KW-1185">Reference proteome</keyword>
<organism evidence="2 3">
    <name type="scientific">Megasphaera paucivorans</name>
    <dbReference type="NCBI Taxonomy" id="349095"/>
    <lineage>
        <taxon>Bacteria</taxon>
        <taxon>Bacillati</taxon>
        <taxon>Bacillota</taxon>
        <taxon>Negativicutes</taxon>
        <taxon>Veillonellales</taxon>
        <taxon>Veillonellaceae</taxon>
        <taxon>Megasphaera</taxon>
    </lineage>
</organism>
<dbReference type="Proteomes" id="UP000199309">
    <property type="component" value="Unassembled WGS sequence"/>
</dbReference>
<feature type="coiled-coil region" evidence="1">
    <location>
        <begin position="67"/>
        <end position="94"/>
    </location>
</feature>
<dbReference type="AlphaFoldDB" id="A0A1G9QT25"/>
<reference evidence="2 3" key="1">
    <citation type="submission" date="2016-10" db="EMBL/GenBank/DDBJ databases">
        <authorList>
            <person name="de Groot N.N."/>
        </authorList>
    </citation>
    <scope>NUCLEOTIDE SEQUENCE [LARGE SCALE GENOMIC DNA]</scope>
    <source>
        <strain evidence="2 3">DSM 16981</strain>
    </source>
</reference>
<evidence type="ECO:0000313" key="3">
    <source>
        <dbReference type="Proteomes" id="UP000199309"/>
    </source>
</evidence>
<sequence length="110" mass="12849">MEEKTVISKQELAKRWGCSTKAIEEREHVGLIKRRHGLPNVMYRMREVYELEGLDEKDRHTISPFEYHQAIVRAENAEQKVKELRSKMAQVAVVINGEMLKQADREVNEG</sequence>
<dbReference type="EMBL" id="FNHQ01000002">
    <property type="protein sequence ID" value="SDM14172.1"/>
    <property type="molecule type" value="Genomic_DNA"/>
</dbReference>